<dbReference type="SMART" id="SM00860">
    <property type="entry name" value="SMI1_KNR4"/>
    <property type="match status" value="1"/>
</dbReference>
<dbReference type="Proteomes" id="UP001341297">
    <property type="component" value="Unassembled WGS sequence"/>
</dbReference>
<reference evidence="2" key="2">
    <citation type="submission" date="2015-10" db="EMBL/GenBank/DDBJ databases">
        <authorList>
            <person name="Gilbert D.G."/>
        </authorList>
    </citation>
    <scope>NUCLEOTIDE SEQUENCE</scope>
    <source>
        <strain evidence="2">GO-13</strain>
    </source>
</reference>
<dbReference type="InterPro" id="IPR018958">
    <property type="entry name" value="Knr4/Smi1-like_dom"/>
</dbReference>
<name>A0A0T6BR03_9BACI</name>
<sequence>MKEGELIKLTLKGLKSILDTHGTFPLLQPGGFVFEDPYFNFNDPAAEAEIAHLENVFKVTLPNDYKEFLRLHNGMEIIDGIEILSINDVIQYNEVQDLPEECILIGYHFDGRYVIDTKRYHNGLDYMFYLDSIDPFEEAQDLGSNFEIWFDRLLSSNGSKYWELNQDVKGYYENI</sequence>
<dbReference type="Proteomes" id="UP000036168">
    <property type="component" value="Unassembled WGS sequence"/>
</dbReference>
<dbReference type="EMBL" id="JARRTL010000009">
    <property type="protein sequence ID" value="MEC0485170.1"/>
    <property type="molecule type" value="Genomic_DNA"/>
</dbReference>
<evidence type="ECO:0000313" key="4">
    <source>
        <dbReference type="Proteomes" id="UP000036168"/>
    </source>
</evidence>
<dbReference type="Pfam" id="PF09346">
    <property type="entry name" value="SMI1_KNR4"/>
    <property type="match status" value="1"/>
</dbReference>
<reference evidence="2 4" key="1">
    <citation type="journal article" date="2015" name="Int. J. Syst. Evol. Microbiol.">
        <title>Bacillus glycinifermentans sp. nov., isolated from fermented soybean paste.</title>
        <authorList>
            <person name="Kim S.J."/>
            <person name="Dunlap C.A."/>
            <person name="Kwon S.W."/>
            <person name="Rooney A.P."/>
        </authorList>
    </citation>
    <scope>NUCLEOTIDE SEQUENCE [LARGE SCALE GENOMIC DNA]</scope>
    <source>
        <strain evidence="2 4">GO-13</strain>
    </source>
</reference>
<protein>
    <submittedName>
        <fullName evidence="3">SMI1/KNR4 family protein</fullName>
    </submittedName>
</protein>
<organism evidence="2 4">
    <name type="scientific">Bacillus glycinifermentans</name>
    <dbReference type="NCBI Taxonomy" id="1664069"/>
    <lineage>
        <taxon>Bacteria</taxon>
        <taxon>Bacillati</taxon>
        <taxon>Bacillota</taxon>
        <taxon>Bacilli</taxon>
        <taxon>Bacillales</taxon>
        <taxon>Bacillaceae</taxon>
        <taxon>Bacillus</taxon>
    </lineage>
</organism>
<keyword evidence="5" id="KW-1185">Reference proteome</keyword>
<evidence type="ECO:0000259" key="1">
    <source>
        <dbReference type="SMART" id="SM00860"/>
    </source>
</evidence>
<proteinExistence type="predicted"/>
<gene>
    <name evidence="2" type="ORF">AB447_216405</name>
    <name evidence="3" type="ORF">P8828_10035</name>
</gene>
<dbReference type="SUPFAM" id="SSF160631">
    <property type="entry name" value="SMI1/KNR4-like"/>
    <property type="match status" value="1"/>
</dbReference>
<dbReference type="Gene3D" id="3.40.1580.10">
    <property type="entry name" value="SMI1/KNR4-like"/>
    <property type="match status" value="1"/>
</dbReference>
<evidence type="ECO:0000313" key="5">
    <source>
        <dbReference type="Proteomes" id="UP001341297"/>
    </source>
</evidence>
<evidence type="ECO:0000313" key="3">
    <source>
        <dbReference type="EMBL" id="MEC0485170.1"/>
    </source>
</evidence>
<feature type="domain" description="Knr4/Smi1-like" evidence="1">
    <location>
        <begin position="44"/>
        <end position="152"/>
    </location>
</feature>
<dbReference type="OrthoDB" id="2355620at2"/>
<accession>A0A0T6BR03</accession>
<dbReference type="EMBL" id="LECW02000015">
    <property type="protein sequence ID" value="KRT93930.1"/>
    <property type="molecule type" value="Genomic_DNA"/>
</dbReference>
<comment type="caution">
    <text evidence="2">The sequence shown here is derived from an EMBL/GenBank/DDBJ whole genome shotgun (WGS) entry which is preliminary data.</text>
</comment>
<dbReference type="InterPro" id="IPR037883">
    <property type="entry name" value="Knr4/Smi1-like_sf"/>
</dbReference>
<evidence type="ECO:0000313" key="2">
    <source>
        <dbReference type="EMBL" id="KRT93930.1"/>
    </source>
</evidence>
<reference evidence="3 5" key="3">
    <citation type="submission" date="2023-03" db="EMBL/GenBank/DDBJ databases">
        <title>Agriculturally important microbes genome sequencing.</title>
        <authorList>
            <person name="Dunlap C."/>
        </authorList>
    </citation>
    <scope>NUCLEOTIDE SEQUENCE [LARGE SCALE GENOMIC DNA]</scope>
    <source>
        <strain evidence="3 5">CBP-3203</strain>
    </source>
</reference>
<dbReference type="AlphaFoldDB" id="A0A0T6BR03"/>
<dbReference type="RefSeq" id="WP_048354781.1">
    <property type="nucleotide sequence ID" value="NZ_CP023481.1"/>
</dbReference>